<gene>
    <name evidence="2" type="ORF">ADN01_06155</name>
</gene>
<evidence type="ECO:0000313" key="2">
    <source>
        <dbReference type="EMBL" id="KPL84969.1"/>
    </source>
</evidence>
<reference evidence="2 3" key="1">
    <citation type="submission" date="2015-07" db="EMBL/GenBank/DDBJ databases">
        <title>Genome sequence of Levilinea saccharolytica DSM 16555.</title>
        <authorList>
            <person name="Hemp J."/>
            <person name="Ward L.M."/>
            <person name="Pace L.A."/>
            <person name="Fischer W.W."/>
        </authorList>
    </citation>
    <scope>NUCLEOTIDE SEQUENCE [LARGE SCALE GENOMIC DNA]</scope>
    <source>
        <strain evidence="2 3">KIBI-1</strain>
    </source>
</reference>
<dbReference type="STRING" id="229921.ADN01_06155"/>
<protein>
    <recommendedName>
        <fullName evidence="4">Asp23/Gls24 family envelope stress response protein</fullName>
    </recommendedName>
</protein>
<evidence type="ECO:0000256" key="1">
    <source>
        <dbReference type="ARBA" id="ARBA00005721"/>
    </source>
</evidence>
<dbReference type="EMBL" id="LGCM01000027">
    <property type="protein sequence ID" value="KPL84969.1"/>
    <property type="molecule type" value="Genomic_DNA"/>
</dbReference>
<keyword evidence="3" id="KW-1185">Reference proteome</keyword>
<sequence>MSDQTRPPGKTTIAPDVLTSIARLTTLSVPGVSRLTTIPGTVDRFLKRADTDGVRISVENNTVYADLYVVLLQDVNVRDVSRNIQQKVARAISEMVGMEIGKINVHVEDIDYPSDQESSNL</sequence>
<dbReference type="OrthoDB" id="163599at2"/>
<proteinExistence type="inferred from homology"/>
<evidence type="ECO:0008006" key="4">
    <source>
        <dbReference type="Google" id="ProtNLM"/>
    </source>
</evidence>
<evidence type="ECO:0000313" key="3">
    <source>
        <dbReference type="Proteomes" id="UP000050501"/>
    </source>
</evidence>
<accession>A0A0P6XR77</accession>
<dbReference type="PANTHER" id="PTHR34297">
    <property type="entry name" value="HYPOTHETICAL CYTOSOLIC PROTEIN-RELATED"/>
    <property type="match status" value="1"/>
</dbReference>
<comment type="similarity">
    <text evidence="1">Belongs to the asp23 family.</text>
</comment>
<organism evidence="2 3">
    <name type="scientific">Levilinea saccharolytica</name>
    <dbReference type="NCBI Taxonomy" id="229921"/>
    <lineage>
        <taxon>Bacteria</taxon>
        <taxon>Bacillati</taxon>
        <taxon>Chloroflexota</taxon>
        <taxon>Anaerolineae</taxon>
        <taxon>Anaerolineales</taxon>
        <taxon>Anaerolineaceae</taxon>
        <taxon>Levilinea</taxon>
    </lineage>
</organism>
<dbReference type="InterPro" id="IPR005531">
    <property type="entry name" value="Asp23"/>
</dbReference>
<name>A0A0P6XR77_9CHLR</name>
<dbReference type="Proteomes" id="UP000050501">
    <property type="component" value="Unassembled WGS sequence"/>
</dbReference>
<dbReference type="Pfam" id="PF03780">
    <property type="entry name" value="Asp23"/>
    <property type="match status" value="1"/>
</dbReference>
<dbReference type="PANTHER" id="PTHR34297:SF2">
    <property type="entry name" value="ASP23_GLS24 FAMILY ENVELOPE STRESS RESPONSE PROTEIN"/>
    <property type="match status" value="1"/>
</dbReference>
<dbReference type="AlphaFoldDB" id="A0A0P6XR77"/>
<comment type="caution">
    <text evidence="2">The sequence shown here is derived from an EMBL/GenBank/DDBJ whole genome shotgun (WGS) entry which is preliminary data.</text>
</comment>
<dbReference type="RefSeq" id="WP_062418432.1">
    <property type="nucleotide sequence ID" value="NZ_DF967974.1"/>
</dbReference>